<feature type="binding site" evidence="10">
    <location>
        <position position="301"/>
    </location>
    <ligand>
        <name>UDP-N-acetyl-alpha-D-glucosamine</name>
        <dbReference type="ChEBI" id="CHEBI:57705"/>
    </ligand>
</feature>
<name>A0ABT1Y2V1_9FIRM</name>
<keyword evidence="2 10" id="KW-0132">Cell division</keyword>
<evidence type="ECO:0000256" key="4">
    <source>
        <dbReference type="ARBA" id="ARBA00022679"/>
    </source>
</evidence>
<evidence type="ECO:0000256" key="7">
    <source>
        <dbReference type="ARBA" id="ARBA00023136"/>
    </source>
</evidence>
<dbReference type="Proteomes" id="UP001524944">
    <property type="component" value="Unassembled WGS sequence"/>
</dbReference>
<keyword evidence="8 10" id="KW-0131">Cell cycle</keyword>
<evidence type="ECO:0000256" key="5">
    <source>
        <dbReference type="ARBA" id="ARBA00022960"/>
    </source>
</evidence>
<comment type="function">
    <text evidence="10">Cell wall formation. Catalyzes the transfer of a GlcNAc subunit on undecaprenyl-pyrophosphoryl-MurNAc-pentapeptide (lipid intermediate I) to form undecaprenyl-pyrophosphoryl-MurNAc-(pentapeptide)GlcNAc (lipid intermediate II).</text>
</comment>
<evidence type="ECO:0000259" key="12">
    <source>
        <dbReference type="Pfam" id="PF04101"/>
    </source>
</evidence>
<dbReference type="Gene3D" id="3.40.50.2000">
    <property type="entry name" value="Glycogen Phosphorylase B"/>
    <property type="match status" value="2"/>
</dbReference>
<dbReference type="GO" id="GO:0016757">
    <property type="term" value="F:glycosyltransferase activity"/>
    <property type="evidence" value="ECO:0007669"/>
    <property type="project" value="UniProtKB-KW"/>
</dbReference>
<dbReference type="EMBL" id="JANPWE010000001">
    <property type="protein sequence ID" value="MCR6544480.1"/>
    <property type="molecule type" value="Genomic_DNA"/>
</dbReference>
<dbReference type="HAMAP" id="MF_00033">
    <property type="entry name" value="MurG"/>
    <property type="match status" value="1"/>
</dbReference>
<gene>
    <name evidence="10 13" type="primary">murG</name>
    <name evidence="13" type="ORF">NVS47_02955</name>
</gene>
<dbReference type="PANTHER" id="PTHR21015:SF22">
    <property type="entry name" value="GLYCOSYLTRANSFERASE"/>
    <property type="match status" value="1"/>
</dbReference>
<keyword evidence="4 10" id="KW-0808">Transferase</keyword>
<feature type="domain" description="Glycosyltransferase family 28 N-terminal" evidence="11">
    <location>
        <begin position="3"/>
        <end position="142"/>
    </location>
</feature>
<evidence type="ECO:0000256" key="9">
    <source>
        <dbReference type="ARBA" id="ARBA00023316"/>
    </source>
</evidence>
<accession>A0ABT1Y2V1</accession>
<evidence type="ECO:0000256" key="6">
    <source>
        <dbReference type="ARBA" id="ARBA00022984"/>
    </source>
</evidence>
<feature type="binding site" evidence="10">
    <location>
        <position position="166"/>
    </location>
    <ligand>
        <name>UDP-N-acetyl-alpha-D-glucosamine</name>
        <dbReference type="ChEBI" id="CHEBI:57705"/>
    </ligand>
</feature>
<organism evidence="13 14">
    <name type="scientific">Dehalobacterium formicoaceticum</name>
    <dbReference type="NCBI Taxonomy" id="51515"/>
    <lineage>
        <taxon>Bacteria</taxon>
        <taxon>Bacillati</taxon>
        <taxon>Bacillota</taxon>
        <taxon>Clostridia</taxon>
        <taxon>Eubacteriales</taxon>
        <taxon>Peptococcaceae</taxon>
        <taxon>Dehalobacterium</taxon>
    </lineage>
</organism>
<dbReference type="NCBIfam" id="TIGR01133">
    <property type="entry name" value="murG"/>
    <property type="match status" value="1"/>
</dbReference>
<keyword evidence="1 10" id="KW-1003">Cell membrane</keyword>
<protein>
    <recommendedName>
        <fullName evidence="10">UDP-N-acetylglucosamine--N-acetylmuramyl-(pentapeptide) pyrophosphoryl-undecaprenol N-acetylglucosamine transferase</fullName>
        <ecNumber evidence="10">2.4.1.227</ecNumber>
    </recommendedName>
    <alternativeName>
        <fullName evidence="10">Undecaprenyl-PP-MurNAc-pentapeptide-UDPGlcNAc GlcNAc transferase</fullName>
    </alternativeName>
</protein>
<dbReference type="InterPro" id="IPR006009">
    <property type="entry name" value="GlcNAc_MurG"/>
</dbReference>
<feature type="binding site" evidence="10">
    <location>
        <begin position="10"/>
        <end position="12"/>
    </location>
    <ligand>
        <name>UDP-N-acetyl-alpha-D-glucosamine</name>
        <dbReference type="ChEBI" id="CHEBI:57705"/>
    </ligand>
</feature>
<dbReference type="PANTHER" id="PTHR21015">
    <property type="entry name" value="UDP-N-ACETYLGLUCOSAMINE--N-ACETYLMURAMYL-(PENTAPEPTIDE) PYROPHOSPHORYL-UNDECAPRENOL N-ACETYLGLUCOSAMINE TRANSFERASE 1"/>
    <property type="match status" value="1"/>
</dbReference>
<feature type="binding site" evidence="10">
    <location>
        <position position="196"/>
    </location>
    <ligand>
        <name>UDP-N-acetyl-alpha-D-glucosamine</name>
        <dbReference type="ChEBI" id="CHEBI:57705"/>
    </ligand>
</feature>
<keyword evidence="3 10" id="KW-0328">Glycosyltransferase</keyword>
<keyword evidence="6 10" id="KW-0573">Peptidoglycan synthesis</keyword>
<evidence type="ECO:0000256" key="2">
    <source>
        <dbReference type="ARBA" id="ARBA00022618"/>
    </source>
</evidence>
<dbReference type="InterPro" id="IPR007235">
    <property type="entry name" value="Glyco_trans_28_C"/>
</dbReference>
<evidence type="ECO:0000256" key="8">
    <source>
        <dbReference type="ARBA" id="ARBA00023306"/>
    </source>
</evidence>
<evidence type="ECO:0000313" key="14">
    <source>
        <dbReference type="Proteomes" id="UP001524944"/>
    </source>
</evidence>
<comment type="subcellular location">
    <subcellularLocation>
        <location evidence="10">Cell membrane</location>
        <topology evidence="10">Peripheral membrane protein</topology>
        <orientation evidence="10">Cytoplasmic side</orientation>
    </subcellularLocation>
</comment>
<dbReference type="Pfam" id="PF03033">
    <property type="entry name" value="Glyco_transf_28"/>
    <property type="match status" value="1"/>
</dbReference>
<evidence type="ECO:0000256" key="3">
    <source>
        <dbReference type="ARBA" id="ARBA00022676"/>
    </source>
</evidence>
<comment type="caution">
    <text evidence="13">The sequence shown here is derived from an EMBL/GenBank/DDBJ whole genome shotgun (WGS) entry which is preliminary data.</text>
</comment>
<evidence type="ECO:0000259" key="11">
    <source>
        <dbReference type="Pfam" id="PF03033"/>
    </source>
</evidence>
<keyword evidence="14" id="KW-1185">Reference proteome</keyword>
<proteinExistence type="inferred from homology"/>
<feature type="domain" description="Glycosyl transferase family 28 C-terminal" evidence="12">
    <location>
        <begin position="189"/>
        <end position="352"/>
    </location>
</feature>
<feature type="binding site" evidence="10">
    <location>
        <position position="124"/>
    </location>
    <ligand>
        <name>UDP-N-acetyl-alpha-D-glucosamine</name>
        <dbReference type="ChEBI" id="CHEBI:57705"/>
    </ligand>
</feature>
<comment type="catalytic activity">
    <reaction evidence="10">
        <text>di-trans,octa-cis-undecaprenyl diphospho-N-acetyl-alpha-D-muramoyl-L-alanyl-D-glutamyl-meso-2,6-diaminopimeloyl-D-alanyl-D-alanine + UDP-N-acetyl-alpha-D-glucosamine = di-trans,octa-cis-undecaprenyl diphospho-[N-acetyl-alpha-D-glucosaminyl-(1-&gt;4)]-N-acetyl-alpha-D-muramoyl-L-alanyl-D-glutamyl-meso-2,6-diaminopimeloyl-D-alanyl-D-alanine + UDP + H(+)</text>
        <dbReference type="Rhea" id="RHEA:31227"/>
        <dbReference type="ChEBI" id="CHEBI:15378"/>
        <dbReference type="ChEBI" id="CHEBI:57705"/>
        <dbReference type="ChEBI" id="CHEBI:58223"/>
        <dbReference type="ChEBI" id="CHEBI:61387"/>
        <dbReference type="ChEBI" id="CHEBI:61388"/>
        <dbReference type="EC" id="2.4.1.227"/>
    </reaction>
</comment>
<dbReference type="InterPro" id="IPR004276">
    <property type="entry name" value="GlycoTrans_28_N"/>
</dbReference>
<dbReference type="EC" id="2.4.1.227" evidence="10"/>
<keyword evidence="9 10" id="KW-0961">Cell wall biogenesis/degradation</keyword>
<evidence type="ECO:0000256" key="10">
    <source>
        <dbReference type="HAMAP-Rule" id="MF_00033"/>
    </source>
</evidence>
<comment type="pathway">
    <text evidence="10">Cell wall biogenesis; peptidoglycan biosynthesis.</text>
</comment>
<comment type="caution">
    <text evidence="10">Lacks conserved residue(s) required for the propagation of feature annotation.</text>
</comment>
<dbReference type="RefSeq" id="WP_257912227.1">
    <property type="nucleotide sequence ID" value="NZ_JANPWE010000001.1"/>
</dbReference>
<evidence type="ECO:0000313" key="13">
    <source>
        <dbReference type="EMBL" id="MCR6544480.1"/>
    </source>
</evidence>
<keyword evidence="7 10" id="KW-0472">Membrane</keyword>
<evidence type="ECO:0000256" key="1">
    <source>
        <dbReference type="ARBA" id="ARBA00022475"/>
    </source>
</evidence>
<sequence>MRIMITGGGTGGHIYPALAIAKGLQQRIPEVELLYVGTKKGLEADIVPKAGLPFQTIPVEGLSRPFSYRTLVSVGKAVQGSLAGRKIVRHFKPHVVVGTGGYVCGPLVLAAATMGIPTVIHEQNAFPGLTNRILSCFASKICVTFEDAIPHFPRKKNIILTGLPVREEIITRKKDDGLKNLGLSKGKITVVVTGGSLGARSLNYAMAPIYQRFEKENKIQFYHITGQAGFEESLAYYEKHQINLSQKERFKIVPYLYQMEDAMAAADLIIGRAGASFLSEIMVRGIPSILVPYPYAAANHQEYNARAMEKRGAATVILDQDLGAGKLLPTLETILNQDFRRVEMGKAAQQMGRINALNDIIKTIAEISKTEHK</sequence>
<dbReference type="CDD" id="cd03785">
    <property type="entry name" value="GT28_MurG"/>
    <property type="match status" value="1"/>
</dbReference>
<comment type="similarity">
    <text evidence="10">Belongs to the glycosyltransferase 28 family. MurG subfamily.</text>
</comment>
<reference evidence="13 14" key="1">
    <citation type="submission" date="2022-08" db="EMBL/GenBank/DDBJ databases">
        <title>Proteogenomics of the novel Dehalobacterium formicoaceticum strain EZ94 highlights a key role of methyltransferases during anaerobic dichloromethane degradation.</title>
        <authorList>
            <person name="Wasmund K."/>
        </authorList>
    </citation>
    <scope>NUCLEOTIDE SEQUENCE [LARGE SCALE GENOMIC DNA]</scope>
    <source>
        <strain evidence="13 14">EZ94</strain>
    </source>
</reference>
<dbReference type="SUPFAM" id="SSF53756">
    <property type="entry name" value="UDP-Glycosyltransferase/glycogen phosphorylase"/>
    <property type="match status" value="1"/>
</dbReference>
<keyword evidence="5 10" id="KW-0133">Cell shape</keyword>
<dbReference type="Pfam" id="PF04101">
    <property type="entry name" value="Glyco_tran_28_C"/>
    <property type="match status" value="1"/>
</dbReference>